<reference evidence="1 2" key="1">
    <citation type="journal article" date="2010" name="Virol. J.">
        <title>Genomes of the T4-related bacteriophages as windows on microbial genome evolution.</title>
        <authorList>
            <person name="Petrov V.M."/>
            <person name="Ratnayaka S."/>
            <person name="Nolan J.M."/>
            <person name="Miller E.S."/>
            <person name="Karam J.D."/>
        </authorList>
    </citation>
    <scope>NUCLEOTIDE SEQUENCE [LARGE SCALE GENOMIC DNA]</scope>
    <source>
        <strain evidence="1">Acj133</strain>
    </source>
</reference>
<dbReference type="KEGG" id="vg:10323174"/>
<gene>
    <name evidence="1" type="ORF">Acj133p187</name>
</gene>
<evidence type="ECO:0000313" key="2">
    <source>
        <dbReference type="Proteomes" id="UP000000330"/>
    </source>
</evidence>
<proteinExistence type="predicted"/>
<dbReference type="RefSeq" id="YP_004300768.1">
    <property type="nucleotide sequence ID" value="NC_015250.1"/>
</dbReference>
<accession>D9I6C1</accession>
<organism evidence="1 2">
    <name type="scientific">Acinetobacter phage 133</name>
    <dbReference type="NCBI Taxonomy" id="2919552"/>
    <lineage>
        <taxon>Viruses</taxon>
        <taxon>Duplodnaviria</taxon>
        <taxon>Heunggongvirae</taxon>
        <taxon>Uroviricota</taxon>
        <taxon>Caudoviricetes</taxon>
        <taxon>Pantevenvirales</taxon>
        <taxon>Straboviridae</taxon>
        <taxon>Tevenvirinae</taxon>
        <taxon>Centumtrigintavirus</taxon>
        <taxon>Centumtrigintavirus cv133</taxon>
        <taxon>Acinetobacter virus 133</taxon>
    </lineage>
</organism>
<dbReference type="Proteomes" id="UP000000330">
    <property type="component" value="Segment"/>
</dbReference>
<sequence>MVSQFQGNYSFNTTYATMYGSRTDLLKGLKMIIDKVELLRDSDVVFNMHLWSSCVIGKVINQGNNWGNHIQKILNEVFGAELHQNHTFKRSLDNPFCIETDVKMNPTQREVITLFTTKVGQRVTPEQWLDAAYKVYNSNMGIK</sequence>
<dbReference type="EMBL" id="HM114315">
    <property type="protein sequence ID" value="ADJ19502.1"/>
    <property type="molecule type" value="Genomic_DNA"/>
</dbReference>
<keyword evidence="2" id="KW-1185">Reference proteome</keyword>
<evidence type="ECO:0000313" key="1">
    <source>
        <dbReference type="EMBL" id="ADJ19502.1"/>
    </source>
</evidence>
<dbReference type="GeneID" id="10323174"/>
<protein>
    <submittedName>
        <fullName evidence="1">Uncharacterized protein</fullName>
    </submittedName>
</protein>
<name>D9I6C1_9CAUD</name>